<keyword evidence="8 12" id="KW-0175">Coiled coil</keyword>
<comment type="subcellular location">
    <subcellularLocation>
        <location evidence="2">Chromosome</location>
        <location evidence="2">Centromere</location>
        <location evidence="2">Kinetochore</location>
    </subcellularLocation>
    <subcellularLocation>
        <location evidence="1">Nucleus</location>
    </subcellularLocation>
</comment>
<dbReference type="AlphaFoldDB" id="A0AAD7TH91"/>
<evidence type="ECO:0000256" key="3">
    <source>
        <dbReference type="ARBA" id="ARBA00007804"/>
    </source>
</evidence>
<evidence type="ECO:0000256" key="1">
    <source>
        <dbReference type="ARBA" id="ARBA00004123"/>
    </source>
</evidence>
<sequence length="506" mass="54911">MTGCTAAVLASLASQSLLNLDPEFLKLCLATVEDRAKYPPASTASTLVSGKTDEERTSSSLTRPASPTTIRQWHMGTSMVYPATLLASTRQRTIGFVLHAEPIIVSDGDYKSTHDWALIELYENKIDWDSFKANKVYIGGNLSSSDYRKIMFPRTGDQAGYKYPRDGLLQASGVVKDSEIRSPQQLDANGHKYLRMAKNGLATGTTVGRVNGLDSFTRIYTSERGAFSASGDSGTIVGMLIGGGGATDETDISYDSEPNAQRDSSTGTTRANGSSLDPSPSLSSSLFSLPSYFVLFPYLLSARVNADMLETVTMSINIKDTVKAIREMVSIIDPEDDYLTIAAAEEQMARTHDVRQKDLHDAHAKVKQLARALEAARVSATRPSTIPSADEHAAHMNDLDATRLSLAKAINDAESALAGKEAELARLKEETRSLESSDPAAEHELDATALRLAMYKGLGFEPIVDKEGRIAKVLVRANSGDVHCVTFDRHRSDAEYTQLLWKLASS</sequence>
<evidence type="ECO:0000256" key="5">
    <source>
        <dbReference type="ARBA" id="ARBA00022618"/>
    </source>
</evidence>
<evidence type="ECO:0008006" key="16">
    <source>
        <dbReference type="Google" id="ProtNLM"/>
    </source>
</evidence>
<gene>
    <name evidence="14" type="ORF">ONZ51_g11695</name>
</gene>
<proteinExistence type="inferred from homology"/>
<dbReference type="GO" id="GO:0007059">
    <property type="term" value="P:chromosome segregation"/>
    <property type="evidence" value="ECO:0007669"/>
    <property type="project" value="TreeGrafter"/>
</dbReference>
<feature type="region of interest" description="Disordered" evidence="13">
    <location>
        <begin position="42"/>
        <end position="65"/>
    </location>
</feature>
<comment type="similarity">
    <text evidence="3">Belongs to the SPC24 family.</text>
</comment>
<keyword evidence="4" id="KW-0158">Chromosome</keyword>
<dbReference type="Pfam" id="PF08286">
    <property type="entry name" value="Spc24"/>
    <property type="match status" value="1"/>
</dbReference>
<keyword evidence="5" id="KW-0132">Cell division</keyword>
<evidence type="ECO:0000256" key="7">
    <source>
        <dbReference type="ARBA" id="ARBA00022838"/>
    </source>
</evidence>
<name>A0AAD7TH91_9APHY</name>
<evidence type="ECO:0000256" key="9">
    <source>
        <dbReference type="ARBA" id="ARBA00023242"/>
    </source>
</evidence>
<evidence type="ECO:0000256" key="11">
    <source>
        <dbReference type="ARBA" id="ARBA00023328"/>
    </source>
</evidence>
<dbReference type="GO" id="GO:0051301">
    <property type="term" value="P:cell division"/>
    <property type="evidence" value="ECO:0007669"/>
    <property type="project" value="UniProtKB-KW"/>
</dbReference>
<keyword evidence="6" id="KW-0498">Mitosis</keyword>
<dbReference type="InterPro" id="IPR013252">
    <property type="entry name" value="Ndc80_Spc24"/>
</dbReference>
<dbReference type="EMBL" id="JAPEVG010000590">
    <property type="protein sequence ID" value="KAJ8457167.1"/>
    <property type="molecule type" value="Genomic_DNA"/>
</dbReference>
<keyword evidence="9" id="KW-0539">Nucleus</keyword>
<evidence type="ECO:0000256" key="12">
    <source>
        <dbReference type="SAM" id="Coils"/>
    </source>
</evidence>
<comment type="caution">
    <text evidence="14">The sequence shown here is derived from an EMBL/GenBank/DDBJ whole genome shotgun (WGS) entry which is preliminary data.</text>
</comment>
<feature type="coiled-coil region" evidence="12">
    <location>
        <begin position="410"/>
        <end position="437"/>
    </location>
</feature>
<reference evidence="14" key="1">
    <citation type="submission" date="2022-11" db="EMBL/GenBank/DDBJ databases">
        <title>Genome Sequence of Cubamyces cubensis.</title>
        <authorList>
            <person name="Buettner E."/>
        </authorList>
    </citation>
    <scope>NUCLEOTIDE SEQUENCE</scope>
    <source>
        <strain evidence="14">MPL-01</strain>
    </source>
</reference>
<feature type="compositionally biased region" description="Polar residues" evidence="13">
    <location>
        <begin position="256"/>
        <end position="273"/>
    </location>
</feature>
<dbReference type="GO" id="GO:0031262">
    <property type="term" value="C:Ndc80 complex"/>
    <property type="evidence" value="ECO:0007669"/>
    <property type="project" value="TreeGrafter"/>
</dbReference>
<keyword evidence="11" id="KW-0137">Centromere</keyword>
<dbReference type="PANTHER" id="PTHR22142">
    <property type="match status" value="1"/>
</dbReference>
<dbReference type="CDD" id="cd11565">
    <property type="entry name" value="RWD_Spc24"/>
    <property type="match status" value="1"/>
</dbReference>
<organism evidence="14 15">
    <name type="scientific">Trametes cubensis</name>
    <dbReference type="NCBI Taxonomy" id="1111947"/>
    <lineage>
        <taxon>Eukaryota</taxon>
        <taxon>Fungi</taxon>
        <taxon>Dikarya</taxon>
        <taxon>Basidiomycota</taxon>
        <taxon>Agaricomycotina</taxon>
        <taxon>Agaricomycetes</taxon>
        <taxon>Polyporales</taxon>
        <taxon>Polyporaceae</taxon>
        <taxon>Trametes</taxon>
    </lineage>
</organism>
<evidence type="ECO:0000256" key="10">
    <source>
        <dbReference type="ARBA" id="ARBA00023306"/>
    </source>
</evidence>
<evidence type="ECO:0000256" key="6">
    <source>
        <dbReference type="ARBA" id="ARBA00022776"/>
    </source>
</evidence>
<dbReference type="Proteomes" id="UP001215151">
    <property type="component" value="Unassembled WGS sequence"/>
</dbReference>
<keyword evidence="15" id="KW-1185">Reference proteome</keyword>
<evidence type="ECO:0000256" key="2">
    <source>
        <dbReference type="ARBA" id="ARBA00004629"/>
    </source>
</evidence>
<dbReference type="PANTHER" id="PTHR22142:SF2">
    <property type="entry name" value="KINETOCHORE PROTEIN SPC24"/>
    <property type="match status" value="1"/>
</dbReference>
<dbReference type="GO" id="GO:0008017">
    <property type="term" value="F:microtubule binding"/>
    <property type="evidence" value="ECO:0007669"/>
    <property type="project" value="TreeGrafter"/>
</dbReference>
<evidence type="ECO:0000256" key="4">
    <source>
        <dbReference type="ARBA" id="ARBA00022454"/>
    </source>
</evidence>
<protein>
    <recommendedName>
        <fullName evidence="16">Kinetochore protein Spc24</fullName>
    </recommendedName>
</protein>
<evidence type="ECO:0000256" key="13">
    <source>
        <dbReference type="SAM" id="MobiDB-lite"/>
    </source>
</evidence>
<dbReference type="GO" id="GO:0005634">
    <property type="term" value="C:nucleus"/>
    <property type="evidence" value="ECO:0007669"/>
    <property type="project" value="UniProtKB-SubCell"/>
</dbReference>
<accession>A0AAD7TH91</accession>
<keyword evidence="10" id="KW-0131">Cell cycle</keyword>
<evidence type="ECO:0000313" key="15">
    <source>
        <dbReference type="Proteomes" id="UP001215151"/>
    </source>
</evidence>
<evidence type="ECO:0000313" key="14">
    <source>
        <dbReference type="EMBL" id="KAJ8457167.1"/>
    </source>
</evidence>
<evidence type="ECO:0000256" key="8">
    <source>
        <dbReference type="ARBA" id="ARBA00023054"/>
    </source>
</evidence>
<feature type="region of interest" description="Disordered" evidence="13">
    <location>
        <begin position="248"/>
        <end position="280"/>
    </location>
</feature>
<keyword evidence="7" id="KW-0995">Kinetochore</keyword>